<dbReference type="CDD" id="cd06170">
    <property type="entry name" value="LuxR_C_like"/>
    <property type="match status" value="1"/>
</dbReference>
<accession>A0A4Q1R8H2</accession>
<dbReference type="InterPro" id="IPR058245">
    <property type="entry name" value="NreC/VraR/RcsB-like_REC"/>
</dbReference>
<proteinExistence type="predicted"/>
<name>A0A4Q1R8H2_9ACTN</name>
<dbReference type="InterPro" id="IPR000792">
    <property type="entry name" value="Tscrpt_reg_LuxR_C"/>
</dbReference>
<evidence type="ECO:0000256" key="1">
    <source>
        <dbReference type="ARBA" id="ARBA00022553"/>
    </source>
</evidence>
<keyword evidence="1 3" id="KW-0597">Phosphoprotein</keyword>
<dbReference type="PANTHER" id="PTHR43214">
    <property type="entry name" value="TWO-COMPONENT RESPONSE REGULATOR"/>
    <property type="match status" value="1"/>
</dbReference>
<dbReference type="SUPFAM" id="SSF46894">
    <property type="entry name" value="C-terminal effector domain of the bipartite response regulators"/>
    <property type="match status" value="1"/>
</dbReference>
<dbReference type="SUPFAM" id="SSF52172">
    <property type="entry name" value="CheY-like"/>
    <property type="match status" value="1"/>
</dbReference>
<dbReference type="EMBL" id="SDIF01000009">
    <property type="protein sequence ID" value="RXS69642.1"/>
    <property type="molecule type" value="Genomic_DNA"/>
</dbReference>
<dbReference type="InterPro" id="IPR016032">
    <property type="entry name" value="Sig_transdc_resp-reg_C-effctor"/>
</dbReference>
<dbReference type="Pfam" id="PF00072">
    <property type="entry name" value="Response_reg"/>
    <property type="match status" value="1"/>
</dbReference>
<dbReference type="GO" id="GO:0000160">
    <property type="term" value="P:phosphorelay signal transduction system"/>
    <property type="evidence" value="ECO:0007669"/>
    <property type="project" value="InterPro"/>
</dbReference>
<dbReference type="Gene3D" id="3.40.50.2300">
    <property type="match status" value="1"/>
</dbReference>
<dbReference type="PROSITE" id="PS50043">
    <property type="entry name" value="HTH_LUXR_2"/>
    <property type="match status" value="1"/>
</dbReference>
<protein>
    <submittedName>
        <fullName evidence="6">Response regulator transcription factor</fullName>
    </submittedName>
</protein>
<dbReference type="Pfam" id="PF00196">
    <property type="entry name" value="GerE"/>
    <property type="match status" value="1"/>
</dbReference>
<dbReference type="GO" id="GO:0003677">
    <property type="term" value="F:DNA binding"/>
    <property type="evidence" value="ECO:0007669"/>
    <property type="project" value="UniProtKB-KW"/>
</dbReference>
<evidence type="ECO:0000313" key="6">
    <source>
        <dbReference type="EMBL" id="RXS69642.1"/>
    </source>
</evidence>
<sequence>MGECMLSVVKRASGELCPVRVLVIDSHPFFRIGLRTSILNSADIELVGEADSLDEGWASVGGSAVPDVVIVDGDLPEMTESELIKNAYGEEGCARVLLVGARADGARLISALAAGARGYVLKTAAVDEILHAIHIVAAGGVVVSKPLVDQVVADYERRPSAGDCHVAETARTVGHLTPRELDVVELIASGASNRQIADRLFLSDKTVRNYVANVMGKLGVSHRSEAIVAALQAGFGGTGDVQPRCSA</sequence>
<evidence type="ECO:0000259" key="5">
    <source>
        <dbReference type="PROSITE" id="PS50110"/>
    </source>
</evidence>
<reference evidence="6 7" key="1">
    <citation type="submission" date="2019-01" db="EMBL/GenBank/DDBJ databases">
        <title>Draft genome sequences of the type strain Streptomyces sioyaensis DSM 40032 and its novel strain, TM32, a thermotolerant antibiotics-producing actinobacterium.</title>
        <authorList>
            <person name="Nakaew N."/>
            <person name="Lumyong S."/>
            <person name="Sloan W.T."/>
            <person name="Sungthong R."/>
        </authorList>
    </citation>
    <scope>NUCLEOTIDE SEQUENCE [LARGE SCALE GENOMIC DNA]</scope>
    <source>
        <strain evidence="6 7">DSM 40032</strain>
    </source>
</reference>
<dbReference type="InterPro" id="IPR001789">
    <property type="entry name" value="Sig_transdc_resp-reg_receiver"/>
</dbReference>
<dbReference type="PRINTS" id="PR00038">
    <property type="entry name" value="HTHLUXR"/>
</dbReference>
<evidence type="ECO:0000259" key="4">
    <source>
        <dbReference type="PROSITE" id="PS50043"/>
    </source>
</evidence>
<dbReference type="PROSITE" id="PS50110">
    <property type="entry name" value="RESPONSE_REGULATORY"/>
    <property type="match status" value="1"/>
</dbReference>
<dbReference type="Proteomes" id="UP000289482">
    <property type="component" value="Unassembled WGS sequence"/>
</dbReference>
<evidence type="ECO:0000313" key="7">
    <source>
        <dbReference type="Proteomes" id="UP000289482"/>
    </source>
</evidence>
<dbReference type="GO" id="GO:0006355">
    <property type="term" value="P:regulation of DNA-templated transcription"/>
    <property type="evidence" value="ECO:0007669"/>
    <property type="project" value="InterPro"/>
</dbReference>
<evidence type="ECO:0000256" key="3">
    <source>
        <dbReference type="PROSITE-ProRule" id="PRU00169"/>
    </source>
</evidence>
<dbReference type="AlphaFoldDB" id="A0A4Q1R8H2"/>
<dbReference type="CDD" id="cd17535">
    <property type="entry name" value="REC_NarL-like"/>
    <property type="match status" value="1"/>
</dbReference>
<comment type="caution">
    <text evidence="6">The sequence shown here is derived from an EMBL/GenBank/DDBJ whole genome shotgun (WGS) entry which is preliminary data.</text>
</comment>
<feature type="domain" description="HTH luxR-type" evidence="4">
    <location>
        <begin position="169"/>
        <end position="234"/>
    </location>
</feature>
<keyword evidence="7" id="KW-1185">Reference proteome</keyword>
<dbReference type="InterPro" id="IPR039420">
    <property type="entry name" value="WalR-like"/>
</dbReference>
<feature type="modified residue" description="4-aspartylphosphate" evidence="3">
    <location>
        <position position="72"/>
    </location>
</feature>
<gene>
    <name evidence="6" type="ORF">EST54_05330</name>
</gene>
<feature type="domain" description="Response regulatory" evidence="5">
    <location>
        <begin position="20"/>
        <end position="137"/>
    </location>
</feature>
<dbReference type="SMART" id="SM00448">
    <property type="entry name" value="REC"/>
    <property type="match status" value="1"/>
</dbReference>
<dbReference type="InterPro" id="IPR011006">
    <property type="entry name" value="CheY-like_superfamily"/>
</dbReference>
<evidence type="ECO:0000256" key="2">
    <source>
        <dbReference type="ARBA" id="ARBA00023125"/>
    </source>
</evidence>
<dbReference type="SMART" id="SM00421">
    <property type="entry name" value="HTH_LUXR"/>
    <property type="match status" value="1"/>
</dbReference>
<keyword evidence="2" id="KW-0238">DNA-binding</keyword>
<dbReference type="PROSITE" id="PS00622">
    <property type="entry name" value="HTH_LUXR_1"/>
    <property type="match status" value="1"/>
</dbReference>
<organism evidence="6 7">
    <name type="scientific">Streptomyces sioyaensis</name>
    <dbReference type="NCBI Taxonomy" id="67364"/>
    <lineage>
        <taxon>Bacteria</taxon>
        <taxon>Bacillati</taxon>
        <taxon>Actinomycetota</taxon>
        <taxon>Actinomycetes</taxon>
        <taxon>Kitasatosporales</taxon>
        <taxon>Streptomycetaceae</taxon>
        <taxon>Streptomyces</taxon>
    </lineage>
</organism>